<dbReference type="Pfam" id="PF23572">
    <property type="entry name" value="GH3_C"/>
    <property type="match status" value="1"/>
</dbReference>
<dbReference type="InterPro" id="IPR004993">
    <property type="entry name" value="GH3"/>
</dbReference>
<comment type="similarity">
    <text evidence="1">Belongs to the IAA-amido conjugating enzyme family.</text>
</comment>
<dbReference type="AlphaFoldDB" id="A0A1D1YDG0"/>
<evidence type="ECO:0000259" key="4">
    <source>
        <dbReference type="Pfam" id="PF23572"/>
    </source>
</evidence>
<evidence type="ECO:0000256" key="1">
    <source>
        <dbReference type="ARBA" id="ARBA00008068"/>
    </source>
</evidence>
<organism evidence="5">
    <name type="scientific">Anthurium amnicola</name>
    <dbReference type="NCBI Taxonomy" id="1678845"/>
    <lineage>
        <taxon>Eukaryota</taxon>
        <taxon>Viridiplantae</taxon>
        <taxon>Streptophyta</taxon>
        <taxon>Embryophyta</taxon>
        <taxon>Tracheophyta</taxon>
        <taxon>Spermatophyta</taxon>
        <taxon>Magnoliopsida</taxon>
        <taxon>Liliopsida</taxon>
        <taxon>Araceae</taxon>
        <taxon>Pothoideae</taxon>
        <taxon>Potheae</taxon>
        <taxon>Anthurium</taxon>
    </lineage>
</organism>
<protein>
    <submittedName>
        <fullName evidence="5">Putative indole-3-acetic acid-amido synthetase GH3.6</fullName>
    </submittedName>
</protein>
<dbReference type="PANTHER" id="PTHR31901">
    <property type="entry name" value="GH3 DOMAIN-CONTAINING PROTEIN"/>
    <property type="match status" value="1"/>
</dbReference>
<dbReference type="GO" id="GO:0016881">
    <property type="term" value="F:acid-amino acid ligase activity"/>
    <property type="evidence" value="ECO:0007669"/>
    <property type="project" value="TreeGrafter"/>
</dbReference>
<gene>
    <name evidence="5" type="primary">GH3.6_2</name>
    <name evidence="5" type="ORF">g.6714</name>
</gene>
<feature type="domain" description="GH3 C-terminal" evidence="4">
    <location>
        <begin position="446"/>
        <end position="569"/>
    </location>
</feature>
<feature type="domain" description="GH3 middle" evidence="3">
    <location>
        <begin position="360"/>
        <end position="433"/>
    </location>
</feature>
<dbReference type="Pfam" id="PF23571">
    <property type="entry name" value="GH3_M"/>
    <property type="match status" value="1"/>
</dbReference>
<name>A0A1D1YDG0_9ARAE</name>
<proteinExistence type="inferred from homology"/>
<reference evidence="5" key="1">
    <citation type="submission" date="2015-07" db="EMBL/GenBank/DDBJ databases">
        <title>Transcriptome Assembly of Anthurium amnicola.</title>
        <authorList>
            <person name="Suzuki J."/>
        </authorList>
    </citation>
    <scope>NUCLEOTIDE SEQUENCE</scope>
</reference>
<evidence type="ECO:0000313" key="5">
    <source>
        <dbReference type="EMBL" id="JAT52662.1"/>
    </source>
</evidence>
<dbReference type="InterPro" id="IPR055378">
    <property type="entry name" value="GH3_C"/>
</dbReference>
<dbReference type="Pfam" id="PF03321">
    <property type="entry name" value="GH3"/>
    <property type="match status" value="1"/>
</dbReference>
<evidence type="ECO:0000259" key="3">
    <source>
        <dbReference type="Pfam" id="PF23571"/>
    </source>
</evidence>
<dbReference type="EMBL" id="GDJX01015274">
    <property type="protein sequence ID" value="JAT52662.1"/>
    <property type="molecule type" value="Transcribed_RNA"/>
</dbReference>
<evidence type="ECO:0000256" key="2">
    <source>
        <dbReference type="ARBA" id="ARBA00022598"/>
    </source>
</evidence>
<sequence length="589" mass="65586">MDGAGADEEVLRRLEEYTRDAPRRQLETLRAILDRNAGCGYLRGYLLPPSGHPADHAPPDAESFRRLVPVSSYDDYADHIQQMADGTGDTSALSSDPLVCFFYSSGTSSTRPKMIPFFDSQPAKAASSLAHQASSALLRRLVPPRPTINRILWFLYAGNVSVTRAGFKVMAASAFPFHSRGPNPSPSPMFSLCVSPQQVIMGTDTQQQTYCHLLCGLRNWHLIDGIRAPYAAGLVRAFRLLESKWEQLCEDIEHGTVSSEVTDPVMRDAVGDLLGGPRPEVAGRIREICGRGRWEGILRELWAEVRYVSCVTTGTMEQYYHVLRYYAGSSVPLLCGDYFASECSVGINMGRMLPPQETSFVILPTSTYFEFLPFDIGSTYLEKELVDISGLEIGKMYEVVVTTYRGFYRYRLGDVVRVVGFHNTSPRVEFVTRAPKDYSDVFTERDLMSAVESFQVMLRDNNMGDIVEYAGFSDSVSSPEHVIIFLEMGNRWMSLGENRLGVLVLKSACQFLETSLGSVYKVKRTRGDLGPIEIAIVKPGSFNDLARVAVENGAPANQYKPPKILRNRNFVDFLKASVTLSIKGLNLDE</sequence>
<dbReference type="PANTHER" id="PTHR31901:SF44">
    <property type="entry name" value="INDOLE-3-ACETIC ACID-AMIDO SYNTHETASE GH3.6-RELATED"/>
    <property type="match status" value="1"/>
</dbReference>
<keyword evidence="2" id="KW-0436">Ligase</keyword>
<accession>A0A1D1YDG0</accession>
<dbReference type="InterPro" id="IPR055377">
    <property type="entry name" value="GH3_M"/>
</dbReference>
<dbReference type="GO" id="GO:0005737">
    <property type="term" value="C:cytoplasm"/>
    <property type="evidence" value="ECO:0007669"/>
    <property type="project" value="TreeGrafter"/>
</dbReference>